<protein>
    <recommendedName>
        <fullName evidence="9">inosine/xanthosine triphosphatase</fullName>
        <ecNumber evidence="9">3.6.1.73</ecNumber>
    </recommendedName>
</protein>
<evidence type="ECO:0000259" key="12">
    <source>
        <dbReference type="Pfam" id="PF01931"/>
    </source>
</evidence>
<evidence type="ECO:0000256" key="5">
    <source>
        <dbReference type="ARBA" id="ARBA00022801"/>
    </source>
</evidence>
<dbReference type="PANTHER" id="PTHR34699:SF2">
    <property type="entry name" value="NON-CANONICAL PURINE NTP PHOSPHATASE_PRRC1 DOMAIN-CONTAINING PROTEIN"/>
    <property type="match status" value="1"/>
</dbReference>
<dbReference type="GO" id="GO:0000166">
    <property type="term" value="F:nucleotide binding"/>
    <property type="evidence" value="ECO:0007669"/>
    <property type="project" value="UniProtKB-KW"/>
</dbReference>
<dbReference type="Gene3D" id="3.90.950.10">
    <property type="match status" value="1"/>
</dbReference>
<comment type="cofactor">
    <cofactor evidence="2">
        <name>Mg(2+)</name>
        <dbReference type="ChEBI" id="CHEBI:18420"/>
    </cofactor>
</comment>
<keyword evidence="6" id="KW-0460">Magnesium</keyword>
<dbReference type="GO" id="GO:0006772">
    <property type="term" value="P:thiamine metabolic process"/>
    <property type="evidence" value="ECO:0007669"/>
    <property type="project" value="TreeGrafter"/>
</dbReference>
<dbReference type="InterPro" id="IPR026533">
    <property type="entry name" value="NTPase/PRRC1"/>
</dbReference>
<comment type="catalytic activity">
    <reaction evidence="10">
        <text>ITP + H2O = IDP + phosphate + H(+)</text>
        <dbReference type="Rhea" id="RHEA:28330"/>
        <dbReference type="ChEBI" id="CHEBI:15377"/>
        <dbReference type="ChEBI" id="CHEBI:15378"/>
        <dbReference type="ChEBI" id="CHEBI:43474"/>
        <dbReference type="ChEBI" id="CHEBI:58280"/>
        <dbReference type="ChEBI" id="CHEBI:61402"/>
        <dbReference type="EC" id="3.6.1.73"/>
    </reaction>
</comment>
<evidence type="ECO:0000256" key="10">
    <source>
        <dbReference type="ARBA" id="ARBA00048174"/>
    </source>
</evidence>
<evidence type="ECO:0000256" key="3">
    <source>
        <dbReference type="ARBA" id="ARBA00022723"/>
    </source>
</evidence>
<dbReference type="AlphaFoldDB" id="A0A3B0UMT2"/>
<evidence type="ECO:0000256" key="11">
    <source>
        <dbReference type="ARBA" id="ARBA00048781"/>
    </source>
</evidence>
<sequence length="179" mass="19642">MKIAIGTKNKVKVMAVKEILRDYPHLAESESDMHTVDSGVGDQPLSIEETVRGAINRAKNAFNECTDCDYSFGIESGLIEVPYTKSGYMDVCIVAIYDGSNTHLGMSSGWEFKDPEMVKLMTEEGLNMTEASNKAGLSTDENLGEAQGAIGIVTKGRVDRKEYTKQALRMALIHIDVDE</sequence>
<dbReference type="InterPro" id="IPR050299">
    <property type="entry name" value="YjjX_NTPase"/>
</dbReference>
<evidence type="ECO:0000256" key="1">
    <source>
        <dbReference type="ARBA" id="ARBA00001936"/>
    </source>
</evidence>
<dbReference type="InterPro" id="IPR002786">
    <property type="entry name" value="Non_canon_purine_NTPase"/>
</dbReference>
<evidence type="ECO:0000256" key="6">
    <source>
        <dbReference type="ARBA" id="ARBA00022842"/>
    </source>
</evidence>
<evidence type="ECO:0000256" key="7">
    <source>
        <dbReference type="ARBA" id="ARBA00023080"/>
    </source>
</evidence>
<evidence type="ECO:0000256" key="8">
    <source>
        <dbReference type="ARBA" id="ARBA00023211"/>
    </source>
</evidence>
<dbReference type="EC" id="3.6.1.73" evidence="9"/>
<dbReference type="InterPro" id="IPR029001">
    <property type="entry name" value="ITPase-like_fam"/>
</dbReference>
<reference evidence="13" key="1">
    <citation type="submission" date="2018-06" db="EMBL/GenBank/DDBJ databases">
        <authorList>
            <person name="Zhirakovskaya E."/>
        </authorList>
    </citation>
    <scope>NUCLEOTIDE SEQUENCE</scope>
</reference>
<dbReference type="EMBL" id="UOEV01000021">
    <property type="protein sequence ID" value="VAW32098.1"/>
    <property type="molecule type" value="Genomic_DNA"/>
</dbReference>
<keyword evidence="4" id="KW-0547">Nucleotide-binding</keyword>
<feature type="domain" description="Non-canonical purine NTP phosphatase/PRRC1" evidence="12">
    <location>
        <begin position="6"/>
        <end position="174"/>
    </location>
</feature>
<evidence type="ECO:0000256" key="4">
    <source>
        <dbReference type="ARBA" id="ARBA00022741"/>
    </source>
</evidence>
<comment type="catalytic activity">
    <reaction evidence="11">
        <text>XTP + H2O = XDP + phosphate + H(+)</text>
        <dbReference type="Rhea" id="RHEA:28406"/>
        <dbReference type="ChEBI" id="CHEBI:15377"/>
        <dbReference type="ChEBI" id="CHEBI:15378"/>
        <dbReference type="ChEBI" id="CHEBI:43474"/>
        <dbReference type="ChEBI" id="CHEBI:59884"/>
        <dbReference type="ChEBI" id="CHEBI:61314"/>
        <dbReference type="EC" id="3.6.1.73"/>
    </reaction>
</comment>
<accession>A0A3B0UMT2</accession>
<evidence type="ECO:0000256" key="9">
    <source>
        <dbReference type="ARBA" id="ARBA00038901"/>
    </source>
</evidence>
<keyword evidence="3" id="KW-0479">Metal-binding</keyword>
<keyword evidence="5 13" id="KW-0378">Hydrolase</keyword>
<keyword evidence="7" id="KW-0546">Nucleotide metabolism</keyword>
<name>A0A3B0UMT2_9ZZZZ</name>
<gene>
    <name evidence="13" type="ORF">MNBD_CPR01-402</name>
</gene>
<proteinExistence type="predicted"/>
<organism evidence="13">
    <name type="scientific">hydrothermal vent metagenome</name>
    <dbReference type="NCBI Taxonomy" id="652676"/>
    <lineage>
        <taxon>unclassified sequences</taxon>
        <taxon>metagenomes</taxon>
        <taxon>ecological metagenomes</taxon>
    </lineage>
</organism>
<dbReference type="GO" id="GO:0009117">
    <property type="term" value="P:nucleotide metabolic process"/>
    <property type="evidence" value="ECO:0007669"/>
    <property type="project" value="UniProtKB-KW"/>
</dbReference>
<dbReference type="GO" id="GO:0103023">
    <property type="term" value="F:ITPase activity"/>
    <property type="evidence" value="ECO:0007669"/>
    <property type="project" value="UniProtKB-EC"/>
</dbReference>
<dbReference type="NCBIfam" id="TIGR00258">
    <property type="entry name" value="inosine/xanthosine triphosphatase"/>
    <property type="match status" value="1"/>
</dbReference>
<dbReference type="GO" id="GO:0046872">
    <property type="term" value="F:metal ion binding"/>
    <property type="evidence" value="ECO:0007669"/>
    <property type="project" value="UniProtKB-KW"/>
</dbReference>
<keyword evidence="8" id="KW-0464">Manganese</keyword>
<comment type="cofactor">
    <cofactor evidence="1">
        <name>Mn(2+)</name>
        <dbReference type="ChEBI" id="CHEBI:29035"/>
    </cofactor>
</comment>
<dbReference type="Pfam" id="PF01931">
    <property type="entry name" value="NTPase_I-T"/>
    <property type="match status" value="1"/>
</dbReference>
<evidence type="ECO:0000256" key="2">
    <source>
        <dbReference type="ARBA" id="ARBA00001946"/>
    </source>
</evidence>
<evidence type="ECO:0000313" key="13">
    <source>
        <dbReference type="EMBL" id="VAW32098.1"/>
    </source>
</evidence>
<dbReference type="SUPFAM" id="SSF52972">
    <property type="entry name" value="ITPase-like"/>
    <property type="match status" value="1"/>
</dbReference>
<dbReference type="PANTHER" id="PTHR34699">
    <property type="match status" value="1"/>
</dbReference>